<reference evidence="1" key="1">
    <citation type="submission" date="2014-11" db="EMBL/GenBank/DDBJ databases">
        <authorList>
            <person name="Amaro Gonzalez C."/>
        </authorList>
    </citation>
    <scope>NUCLEOTIDE SEQUENCE</scope>
</reference>
<name>A0A0E9W0V8_ANGAN</name>
<accession>A0A0E9W0V8</accession>
<proteinExistence type="predicted"/>
<evidence type="ECO:0000313" key="1">
    <source>
        <dbReference type="EMBL" id="JAH83946.1"/>
    </source>
</evidence>
<organism evidence="1">
    <name type="scientific">Anguilla anguilla</name>
    <name type="common">European freshwater eel</name>
    <name type="synonym">Muraena anguilla</name>
    <dbReference type="NCBI Taxonomy" id="7936"/>
    <lineage>
        <taxon>Eukaryota</taxon>
        <taxon>Metazoa</taxon>
        <taxon>Chordata</taxon>
        <taxon>Craniata</taxon>
        <taxon>Vertebrata</taxon>
        <taxon>Euteleostomi</taxon>
        <taxon>Actinopterygii</taxon>
        <taxon>Neopterygii</taxon>
        <taxon>Teleostei</taxon>
        <taxon>Anguilliformes</taxon>
        <taxon>Anguillidae</taxon>
        <taxon>Anguilla</taxon>
    </lineage>
</organism>
<sequence length="81" mass="9197">MEEAKDLCNMSASAYTSTVKLQLPMRACRTKADMPLYQGGTLLIFRAKSSPLRCRQSRHGSLFQFYCGRGEGIHQVWQLLL</sequence>
<protein>
    <submittedName>
        <fullName evidence="1">Uncharacterized protein</fullName>
    </submittedName>
</protein>
<reference evidence="1" key="2">
    <citation type="journal article" date="2015" name="Fish Shellfish Immunol.">
        <title>Early steps in the European eel (Anguilla anguilla)-Vibrio vulnificus interaction in the gills: Role of the RtxA13 toxin.</title>
        <authorList>
            <person name="Callol A."/>
            <person name="Pajuelo D."/>
            <person name="Ebbesson L."/>
            <person name="Teles M."/>
            <person name="MacKenzie S."/>
            <person name="Amaro C."/>
        </authorList>
    </citation>
    <scope>NUCLEOTIDE SEQUENCE</scope>
</reference>
<dbReference type="AlphaFoldDB" id="A0A0E9W0V8"/>
<dbReference type="EMBL" id="GBXM01024631">
    <property type="protein sequence ID" value="JAH83946.1"/>
    <property type="molecule type" value="Transcribed_RNA"/>
</dbReference>